<name>A0A438INN5_VITVI</name>
<proteinExistence type="predicted"/>
<evidence type="ECO:0000313" key="1">
    <source>
        <dbReference type="EMBL" id="RVW98324.1"/>
    </source>
</evidence>
<gene>
    <name evidence="1" type="ORF">CK203_034298</name>
</gene>
<comment type="caution">
    <text evidence="1">The sequence shown here is derived from an EMBL/GenBank/DDBJ whole genome shotgun (WGS) entry which is preliminary data.</text>
</comment>
<protein>
    <submittedName>
        <fullName evidence="1">Uncharacterized protein</fullName>
    </submittedName>
</protein>
<dbReference type="Proteomes" id="UP000288805">
    <property type="component" value="Unassembled WGS sequence"/>
</dbReference>
<accession>A0A438INN5</accession>
<dbReference type="Pfam" id="PF02992">
    <property type="entry name" value="Transposase_21"/>
    <property type="match status" value="1"/>
</dbReference>
<reference evidence="1 2" key="1">
    <citation type="journal article" date="2018" name="PLoS Genet.">
        <title>Population sequencing reveals clonal diversity and ancestral inbreeding in the grapevine cultivar Chardonnay.</title>
        <authorList>
            <person name="Roach M.J."/>
            <person name="Johnson D.L."/>
            <person name="Bohlmann J."/>
            <person name="van Vuuren H.J."/>
            <person name="Jones S.J."/>
            <person name="Pretorius I.S."/>
            <person name="Schmidt S.A."/>
            <person name="Borneman A.R."/>
        </authorList>
    </citation>
    <scope>NUCLEOTIDE SEQUENCE [LARGE SCALE GENOMIC DNA]</scope>
    <source>
        <strain evidence="2">cv. Chardonnay</strain>
        <tissue evidence="1">Leaf</tissue>
    </source>
</reference>
<dbReference type="InterPro" id="IPR004242">
    <property type="entry name" value="Transposase_21"/>
</dbReference>
<organism evidence="1 2">
    <name type="scientific">Vitis vinifera</name>
    <name type="common">Grape</name>
    <dbReference type="NCBI Taxonomy" id="29760"/>
    <lineage>
        <taxon>Eukaryota</taxon>
        <taxon>Viridiplantae</taxon>
        <taxon>Streptophyta</taxon>
        <taxon>Embryophyta</taxon>
        <taxon>Tracheophyta</taxon>
        <taxon>Spermatophyta</taxon>
        <taxon>Magnoliopsida</taxon>
        <taxon>eudicotyledons</taxon>
        <taxon>Gunneridae</taxon>
        <taxon>Pentapetalae</taxon>
        <taxon>rosids</taxon>
        <taxon>Vitales</taxon>
        <taxon>Vitaceae</taxon>
        <taxon>Viteae</taxon>
        <taxon>Vitis</taxon>
    </lineage>
</organism>
<dbReference type="EMBL" id="QGNW01000094">
    <property type="protein sequence ID" value="RVW98324.1"/>
    <property type="molecule type" value="Genomic_DNA"/>
</dbReference>
<dbReference type="PANTHER" id="PTHR10775:SF158">
    <property type="entry name" value="TNP2-LIKE TRANSPOSON PROTEIN"/>
    <property type="match status" value="1"/>
</dbReference>
<dbReference type="PANTHER" id="PTHR10775">
    <property type="entry name" value="OS08G0208400 PROTEIN"/>
    <property type="match status" value="1"/>
</dbReference>
<evidence type="ECO:0000313" key="2">
    <source>
        <dbReference type="Proteomes" id="UP000288805"/>
    </source>
</evidence>
<sequence>MQMQMSVVYSVSRWKSSDVHSTNEFNKSSKKKKIPAKVLHYFPLRPRLQRLYMSSKMASHMKWHVDGHMTGEMMRHPMDSLAWKNFDEVHPSFALEPRNVRLGLASDGFNPFGNMSISYSMWHVVLIPYNLPPWMCMKQTFFMLSLLIPSPTAPRNDIDITCNH</sequence>
<dbReference type="AlphaFoldDB" id="A0A438INN5"/>